<dbReference type="InterPro" id="IPR000594">
    <property type="entry name" value="ThiF_NAD_FAD-bd"/>
</dbReference>
<dbReference type="PROSITE" id="PS50206">
    <property type="entry name" value="RHODANESE_3"/>
    <property type="match status" value="1"/>
</dbReference>
<dbReference type="Gene3D" id="3.40.250.10">
    <property type="entry name" value="Rhodanese-like domain"/>
    <property type="match status" value="1"/>
</dbReference>
<evidence type="ECO:0000313" key="3">
    <source>
        <dbReference type="Proteomes" id="UP001596306"/>
    </source>
</evidence>
<dbReference type="InterPro" id="IPR045886">
    <property type="entry name" value="ThiF/MoeB/HesA"/>
</dbReference>
<dbReference type="InterPro" id="IPR036873">
    <property type="entry name" value="Rhodanese-like_dom_sf"/>
</dbReference>
<dbReference type="PANTHER" id="PTHR10953">
    <property type="entry name" value="UBIQUITIN-ACTIVATING ENZYME E1"/>
    <property type="match status" value="1"/>
</dbReference>
<dbReference type="CDD" id="cd00757">
    <property type="entry name" value="ThiF_MoeB_HesA_family"/>
    <property type="match status" value="1"/>
</dbReference>
<dbReference type="Pfam" id="PF00899">
    <property type="entry name" value="ThiF"/>
    <property type="match status" value="1"/>
</dbReference>
<keyword evidence="3" id="KW-1185">Reference proteome</keyword>
<gene>
    <name evidence="2" type="ORF">ACFQB0_00615</name>
</gene>
<dbReference type="EMBL" id="JBHSTP010000001">
    <property type="protein sequence ID" value="MFC6354617.1"/>
    <property type="molecule type" value="Genomic_DNA"/>
</dbReference>
<proteinExistence type="predicted"/>
<dbReference type="Proteomes" id="UP001596306">
    <property type="component" value="Unassembled WGS sequence"/>
</dbReference>
<dbReference type="CDD" id="cd00158">
    <property type="entry name" value="RHOD"/>
    <property type="match status" value="1"/>
</dbReference>
<evidence type="ECO:0000313" key="2">
    <source>
        <dbReference type="EMBL" id="MFC6354617.1"/>
    </source>
</evidence>
<dbReference type="RefSeq" id="WP_386726258.1">
    <property type="nucleotide sequence ID" value="NZ_JBHSTP010000001.1"/>
</dbReference>
<sequence length="391" mass="41193">MRLPPLVSPVVALTPGERRRTARQSRLPQLGELGQRRLAAARVCVLGAGGLGAPALLYLAAAGVGTIGIVDDDVVEESNLQRQIVHGLADVGHPKVLSASRRIAELSPETTVIQHRVRLDRDNAVGILSGYDLVLDGTDNFETRYLADEICAVLGLPLVWAAVLQFTAQLSVFWADPPGGFDAVGVRLRDLFPRQPETGDAPSCAEAGVLGALCGQVGSIMAAEAVKLVTGTGDPLLGRVLVIDALSARQTELPLRPMTAPGTARGRVSRADVPPMTSAHPAPAAPLTHRLTASRLAERLDAKARGDDDFVVVDVREPEEHAESAIPGSRLVPLGTLLRAPSEVTLPRGVPLIVHCHRGSRAEQAARALSSAGFGDVVVLDGGIESWEKQS</sequence>
<dbReference type="InterPro" id="IPR035985">
    <property type="entry name" value="Ubiquitin-activating_enz"/>
</dbReference>
<comment type="caution">
    <text evidence="2">The sequence shown here is derived from an EMBL/GenBank/DDBJ whole genome shotgun (WGS) entry which is preliminary data.</text>
</comment>
<dbReference type="GO" id="GO:0016779">
    <property type="term" value="F:nucleotidyltransferase activity"/>
    <property type="evidence" value="ECO:0007669"/>
    <property type="project" value="UniProtKB-KW"/>
</dbReference>
<dbReference type="Pfam" id="PF00581">
    <property type="entry name" value="Rhodanese"/>
    <property type="match status" value="1"/>
</dbReference>
<dbReference type="SUPFAM" id="SSF69572">
    <property type="entry name" value="Activating enzymes of the ubiquitin-like proteins"/>
    <property type="match status" value="1"/>
</dbReference>
<keyword evidence="2" id="KW-0808">Transferase</keyword>
<organism evidence="2 3">
    <name type="scientific">Luethyella okanaganae</name>
    <dbReference type="NCBI Taxonomy" id="69372"/>
    <lineage>
        <taxon>Bacteria</taxon>
        <taxon>Bacillati</taxon>
        <taxon>Actinomycetota</taxon>
        <taxon>Actinomycetes</taxon>
        <taxon>Micrococcales</taxon>
        <taxon>Microbacteriaceae</taxon>
        <taxon>Luethyella</taxon>
    </lineage>
</organism>
<protein>
    <submittedName>
        <fullName evidence="2">ThiF family adenylyltransferase</fullName>
    </submittedName>
</protein>
<reference evidence="3" key="1">
    <citation type="journal article" date="2019" name="Int. J. Syst. Evol. Microbiol.">
        <title>The Global Catalogue of Microorganisms (GCM) 10K type strain sequencing project: providing services to taxonomists for standard genome sequencing and annotation.</title>
        <authorList>
            <consortium name="The Broad Institute Genomics Platform"/>
            <consortium name="The Broad Institute Genome Sequencing Center for Infectious Disease"/>
            <person name="Wu L."/>
            <person name="Ma J."/>
        </authorList>
    </citation>
    <scope>NUCLEOTIDE SEQUENCE [LARGE SCALE GENOMIC DNA]</scope>
    <source>
        <strain evidence="3">CCUG 43304</strain>
    </source>
</reference>
<accession>A0ABW1VBK6</accession>
<dbReference type="InterPro" id="IPR001763">
    <property type="entry name" value="Rhodanese-like_dom"/>
</dbReference>
<dbReference type="PANTHER" id="PTHR10953:SF102">
    <property type="entry name" value="ADENYLYLTRANSFERASE AND SULFURTRANSFERASE MOCS3"/>
    <property type="match status" value="1"/>
</dbReference>
<feature type="domain" description="Rhodanese" evidence="1">
    <location>
        <begin position="306"/>
        <end position="389"/>
    </location>
</feature>
<evidence type="ECO:0000259" key="1">
    <source>
        <dbReference type="PROSITE" id="PS50206"/>
    </source>
</evidence>
<keyword evidence="2" id="KW-0548">Nucleotidyltransferase</keyword>
<name>A0ABW1VBK6_9MICO</name>
<dbReference type="SMART" id="SM00450">
    <property type="entry name" value="RHOD"/>
    <property type="match status" value="1"/>
</dbReference>
<dbReference type="Gene3D" id="3.40.50.720">
    <property type="entry name" value="NAD(P)-binding Rossmann-like Domain"/>
    <property type="match status" value="1"/>
</dbReference>